<feature type="transmembrane region" description="Helical" evidence="7">
    <location>
        <begin position="12"/>
        <end position="35"/>
    </location>
</feature>
<dbReference type="Gene3D" id="1.10.3720.10">
    <property type="entry name" value="MetI-like"/>
    <property type="match status" value="1"/>
</dbReference>
<evidence type="ECO:0000256" key="4">
    <source>
        <dbReference type="ARBA" id="ARBA00022692"/>
    </source>
</evidence>
<organism evidence="9 10">
    <name type="scientific">Ferviditalea candida</name>
    <dbReference type="NCBI Taxonomy" id="3108399"/>
    <lineage>
        <taxon>Bacteria</taxon>
        <taxon>Bacillati</taxon>
        <taxon>Bacillota</taxon>
        <taxon>Bacilli</taxon>
        <taxon>Bacillales</taxon>
        <taxon>Paenibacillaceae</taxon>
        <taxon>Ferviditalea</taxon>
    </lineage>
</organism>
<dbReference type="EMBL" id="JAYJLD010000028">
    <property type="protein sequence ID" value="MEB3103143.1"/>
    <property type="molecule type" value="Genomic_DNA"/>
</dbReference>
<name>A0ABU5ZLS6_9BACL</name>
<dbReference type="RefSeq" id="WP_371755271.1">
    <property type="nucleotide sequence ID" value="NZ_JAYJLD010000028.1"/>
</dbReference>
<dbReference type="CDD" id="cd06261">
    <property type="entry name" value="TM_PBP2"/>
    <property type="match status" value="1"/>
</dbReference>
<feature type="transmembrane region" description="Helical" evidence="7">
    <location>
        <begin position="109"/>
        <end position="127"/>
    </location>
</feature>
<dbReference type="SUPFAM" id="SSF161098">
    <property type="entry name" value="MetI-like"/>
    <property type="match status" value="1"/>
</dbReference>
<comment type="subcellular location">
    <subcellularLocation>
        <location evidence="1 7">Cell membrane</location>
        <topology evidence="1 7">Multi-pass membrane protein</topology>
    </subcellularLocation>
</comment>
<evidence type="ECO:0000256" key="6">
    <source>
        <dbReference type="ARBA" id="ARBA00023136"/>
    </source>
</evidence>
<comment type="similarity">
    <text evidence="7">Belongs to the binding-protein-dependent transport system permease family.</text>
</comment>
<comment type="caution">
    <text evidence="9">The sequence shown here is derived from an EMBL/GenBank/DDBJ whole genome shotgun (WGS) entry which is preliminary data.</text>
</comment>
<evidence type="ECO:0000313" key="10">
    <source>
        <dbReference type="Proteomes" id="UP001310386"/>
    </source>
</evidence>
<proteinExistence type="inferred from homology"/>
<dbReference type="PROSITE" id="PS50928">
    <property type="entry name" value="ABC_TM1"/>
    <property type="match status" value="1"/>
</dbReference>
<protein>
    <submittedName>
        <fullName evidence="9">Carbohydrate ABC transporter permease</fullName>
    </submittedName>
</protein>
<feature type="transmembrane region" description="Helical" evidence="7">
    <location>
        <begin position="241"/>
        <end position="262"/>
    </location>
</feature>
<keyword evidence="6 7" id="KW-0472">Membrane</keyword>
<sequence>MYIEGRLPRMILLSFLLVVLIFMIFPFFIMILTALRPLSEIFRFPPTWFPQTWRWQNFVDIWTHVPMSRYMLNSLIVGIGATLLNLVVSIPAAYALARMQFAGQSIFRNIILYTQMFSPIVLIIGLFKTMASLNMLNTYQSLILTYAALGIAFSIWFLTSFFKAIPIEIEEASLIDGCSKLGVLFRIVLPMSLPGLVATTIFAFIWAWNDFMIALTFMSKPEMQTLPLGIYSFVGQYMVQWHYLMAAAILTTIPVLVLFLYIEKYLVQGLTSGGIK</sequence>
<dbReference type="InterPro" id="IPR050901">
    <property type="entry name" value="BP-dep_ABC_trans_perm"/>
</dbReference>
<feature type="transmembrane region" description="Helical" evidence="7">
    <location>
        <begin position="75"/>
        <end position="97"/>
    </location>
</feature>
<feature type="transmembrane region" description="Helical" evidence="7">
    <location>
        <begin position="183"/>
        <end position="208"/>
    </location>
</feature>
<evidence type="ECO:0000256" key="7">
    <source>
        <dbReference type="RuleBase" id="RU363032"/>
    </source>
</evidence>
<dbReference type="PANTHER" id="PTHR32243:SF18">
    <property type="entry name" value="INNER MEMBRANE ABC TRANSPORTER PERMEASE PROTEIN YCJP"/>
    <property type="match status" value="1"/>
</dbReference>
<feature type="transmembrane region" description="Helical" evidence="7">
    <location>
        <begin position="139"/>
        <end position="162"/>
    </location>
</feature>
<evidence type="ECO:0000256" key="2">
    <source>
        <dbReference type="ARBA" id="ARBA00022448"/>
    </source>
</evidence>
<evidence type="ECO:0000256" key="1">
    <source>
        <dbReference type="ARBA" id="ARBA00004651"/>
    </source>
</evidence>
<keyword evidence="2 7" id="KW-0813">Transport</keyword>
<feature type="domain" description="ABC transmembrane type-1" evidence="8">
    <location>
        <begin position="71"/>
        <end position="262"/>
    </location>
</feature>
<accession>A0ABU5ZLS6</accession>
<keyword evidence="5 7" id="KW-1133">Transmembrane helix</keyword>
<evidence type="ECO:0000256" key="3">
    <source>
        <dbReference type="ARBA" id="ARBA00022475"/>
    </source>
</evidence>
<evidence type="ECO:0000313" key="9">
    <source>
        <dbReference type="EMBL" id="MEB3103143.1"/>
    </source>
</evidence>
<reference evidence="9" key="1">
    <citation type="submission" date="2023-12" db="EMBL/GenBank/DDBJ databases">
        <title>Fervidustalea candida gen. nov., sp. nov., a novel member of the family Paenibacillaceae isolated from a geothermal area.</title>
        <authorList>
            <person name="Li W.-J."/>
            <person name="Jiao J.-Y."/>
            <person name="Chen Y."/>
        </authorList>
    </citation>
    <scope>NUCLEOTIDE SEQUENCE</scope>
    <source>
        <strain evidence="9">SYSU GA230002</strain>
    </source>
</reference>
<dbReference type="Proteomes" id="UP001310386">
    <property type="component" value="Unassembled WGS sequence"/>
</dbReference>
<dbReference type="InterPro" id="IPR035906">
    <property type="entry name" value="MetI-like_sf"/>
</dbReference>
<dbReference type="Pfam" id="PF00528">
    <property type="entry name" value="BPD_transp_1"/>
    <property type="match status" value="1"/>
</dbReference>
<dbReference type="InterPro" id="IPR000515">
    <property type="entry name" value="MetI-like"/>
</dbReference>
<evidence type="ECO:0000256" key="5">
    <source>
        <dbReference type="ARBA" id="ARBA00022989"/>
    </source>
</evidence>
<gene>
    <name evidence="9" type="ORF">VF724_15915</name>
</gene>
<keyword evidence="4 7" id="KW-0812">Transmembrane</keyword>
<keyword evidence="3" id="KW-1003">Cell membrane</keyword>
<dbReference type="PANTHER" id="PTHR32243">
    <property type="entry name" value="MALTOSE TRANSPORT SYSTEM PERMEASE-RELATED"/>
    <property type="match status" value="1"/>
</dbReference>
<evidence type="ECO:0000259" key="8">
    <source>
        <dbReference type="PROSITE" id="PS50928"/>
    </source>
</evidence>
<keyword evidence="10" id="KW-1185">Reference proteome</keyword>